<feature type="region of interest" description="Disordered" evidence="1">
    <location>
        <begin position="60"/>
        <end position="81"/>
    </location>
</feature>
<feature type="compositionally biased region" description="Basic and acidic residues" evidence="1">
    <location>
        <begin position="70"/>
        <end position="81"/>
    </location>
</feature>
<accession>A0A5B7I9R8</accession>
<keyword evidence="3" id="KW-1185">Reference proteome</keyword>
<name>A0A5B7I9R8_PORTR</name>
<evidence type="ECO:0000313" key="2">
    <source>
        <dbReference type="EMBL" id="MPC81240.1"/>
    </source>
</evidence>
<reference evidence="2 3" key="1">
    <citation type="submission" date="2019-05" db="EMBL/GenBank/DDBJ databases">
        <title>Another draft genome of Portunus trituberculatus and its Hox gene families provides insights of decapod evolution.</title>
        <authorList>
            <person name="Jeong J.-H."/>
            <person name="Song I."/>
            <person name="Kim S."/>
            <person name="Choi T."/>
            <person name="Kim D."/>
            <person name="Ryu S."/>
            <person name="Kim W."/>
        </authorList>
    </citation>
    <scope>NUCLEOTIDE SEQUENCE [LARGE SCALE GENOMIC DNA]</scope>
    <source>
        <tissue evidence="2">Muscle</tissue>
    </source>
</reference>
<comment type="caution">
    <text evidence="2">The sequence shown here is derived from an EMBL/GenBank/DDBJ whole genome shotgun (WGS) entry which is preliminary data.</text>
</comment>
<sequence length="81" mass="8530">MEGGDSCGGGSSERNIPCSVHGSDISVHIAAGGSCKHDGHKVASGASFLREVPAQLSKQSCVNRATNQQTRKERVQSKYED</sequence>
<evidence type="ECO:0000256" key="1">
    <source>
        <dbReference type="SAM" id="MobiDB-lite"/>
    </source>
</evidence>
<organism evidence="2 3">
    <name type="scientific">Portunus trituberculatus</name>
    <name type="common">Swimming crab</name>
    <name type="synonym">Neptunus trituberculatus</name>
    <dbReference type="NCBI Taxonomy" id="210409"/>
    <lineage>
        <taxon>Eukaryota</taxon>
        <taxon>Metazoa</taxon>
        <taxon>Ecdysozoa</taxon>
        <taxon>Arthropoda</taxon>
        <taxon>Crustacea</taxon>
        <taxon>Multicrustacea</taxon>
        <taxon>Malacostraca</taxon>
        <taxon>Eumalacostraca</taxon>
        <taxon>Eucarida</taxon>
        <taxon>Decapoda</taxon>
        <taxon>Pleocyemata</taxon>
        <taxon>Brachyura</taxon>
        <taxon>Eubrachyura</taxon>
        <taxon>Portunoidea</taxon>
        <taxon>Portunidae</taxon>
        <taxon>Portuninae</taxon>
        <taxon>Portunus</taxon>
    </lineage>
</organism>
<proteinExistence type="predicted"/>
<dbReference type="EMBL" id="VSRR010056368">
    <property type="protein sequence ID" value="MPC81240.1"/>
    <property type="molecule type" value="Genomic_DNA"/>
</dbReference>
<dbReference type="AlphaFoldDB" id="A0A5B7I9R8"/>
<gene>
    <name evidence="2" type="ORF">E2C01_075847</name>
</gene>
<dbReference type="Proteomes" id="UP000324222">
    <property type="component" value="Unassembled WGS sequence"/>
</dbReference>
<feature type="compositionally biased region" description="Polar residues" evidence="1">
    <location>
        <begin position="60"/>
        <end position="69"/>
    </location>
</feature>
<protein>
    <submittedName>
        <fullName evidence="2">Uncharacterized protein</fullName>
    </submittedName>
</protein>
<evidence type="ECO:0000313" key="3">
    <source>
        <dbReference type="Proteomes" id="UP000324222"/>
    </source>
</evidence>